<dbReference type="PROSITE" id="PS50026">
    <property type="entry name" value="EGF_3"/>
    <property type="match status" value="1"/>
</dbReference>
<keyword evidence="1" id="KW-0245">EGF-like domain</keyword>
<dbReference type="OrthoDB" id="4405280at2759"/>
<evidence type="ECO:0000259" key="3">
    <source>
        <dbReference type="PROSITE" id="PS50026"/>
    </source>
</evidence>
<evidence type="ECO:0000256" key="1">
    <source>
        <dbReference type="PROSITE-ProRule" id="PRU00076"/>
    </source>
</evidence>
<evidence type="ECO:0000313" key="5">
    <source>
        <dbReference type="Proteomes" id="UP000639338"/>
    </source>
</evidence>
<accession>A0A835CSX0</accession>
<protein>
    <recommendedName>
        <fullName evidence="3">EGF-like domain-containing protein</fullName>
    </recommendedName>
</protein>
<dbReference type="EMBL" id="JACMRX010000002">
    <property type="protein sequence ID" value="KAF7994757.1"/>
    <property type="molecule type" value="Genomic_DNA"/>
</dbReference>
<dbReference type="PANTHER" id="PTHR22963">
    <property type="entry name" value="ENDOGLIN-RELATED"/>
    <property type="match status" value="1"/>
</dbReference>
<feature type="domain" description="EGF-like" evidence="3">
    <location>
        <begin position="198"/>
        <end position="242"/>
    </location>
</feature>
<gene>
    <name evidence="4" type="ORF">HCN44_004229</name>
</gene>
<evidence type="ECO:0000256" key="2">
    <source>
        <dbReference type="SAM" id="SignalP"/>
    </source>
</evidence>
<dbReference type="Proteomes" id="UP000639338">
    <property type="component" value="Unassembled WGS sequence"/>
</dbReference>
<proteinExistence type="predicted"/>
<dbReference type="InterPro" id="IPR000742">
    <property type="entry name" value="EGF"/>
</dbReference>
<dbReference type="PANTHER" id="PTHR22963:SF38">
    <property type="entry name" value="LP13770P"/>
    <property type="match status" value="1"/>
</dbReference>
<keyword evidence="5" id="KW-1185">Reference proteome</keyword>
<feature type="signal peptide" evidence="2">
    <location>
        <begin position="1"/>
        <end position="23"/>
    </location>
</feature>
<comment type="caution">
    <text evidence="1">Lacks conserved residue(s) required for the propagation of feature annotation.</text>
</comment>
<comment type="caution">
    <text evidence="4">The sequence shown here is derived from an EMBL/GenBank/DDBJ whole genome shotgun (WGS) entry which is preliminary data.</text>
</comment>
<name>A0A835CSX0_APHGI</name>
<organism evidence="4 5">
    <name type="scientific">Aphidius gifuensis</name>
    <name type="common">Parasitoid wasp</name>
    <dbReference type="NCBI Taxonomy" id="684658"/>
    <lineage>
        <taxon>Eukaryota</taxon>
        <taxon>Metazoa</taxon>
        <taxon>Ecdysozoa</taxon>
        <taxon>Arthropoda</taxon>
        <taxon>Hexapoda</taxon>
        <taxon>Insecta</taxon>
        <taxon>Pterygota</taxon>
        <taxon>Neoptera</taxon>
        <taxon>Endopterygota</taxon>
        <taxon>Hymenoptera</taxon>
        <taxon>Apocrita</taxon>
        <taxon>Ichneumonoidea</taxon>
        <taxon>Braconidae</taxon>
        <taxon>Aphidiinae</taxon>
        <taxon>Aphidius</taxon>
    </lineage>
</organism>
<evidence type="ECO:0000313" key="4">
    <source>
        <dbReference type="EMBL" id="KAF7994757.1"/>
    </source>
</evidence>
<sequence length="316" mass="33834">MISFRLTLFLVGLAFHCLSLTEAMNYYQSYYQPRIQSSNGCGSYTCGTNAKCTMTDGRPVCSCLNLYIGDPLSHCHRVECQIDDDCANHKSCLNNNCVDPCAGACGVGANCRVVNHVPTCSCPPNWLGSPFTRCYAECTVDGDCPGGKPVCSYHKCSNPCENACGINANCELRGATAICSCPRDMTGDPFVSCRPFTPEDLCKPNPCGENAVCNPGHDNTGKERPVCTCEPGYIGNALTSCRKGECQSDNECADNRACIDYYCQDPCTGKECALTAKCEARRHIAVCTCPDGSRGDAVVGCSAISSRYGAGKYLRG</sequence>
<keyword evidence="2" id="KW-0732">Signal</keyword>
<dbReference type="SMART" id="SM00181">
    <property type="entry name" value="EGF"/>
    <property type="match status" value="5"/>
</dbReference>
<dbReference type="PROSITE" id="PS01186">
    <property type="entry name" value="EGF_2"/>
    <property type="match status" value="1"/>
</dbReference>
<feature type="chain" id="PRO_5033028723" description="EGF-like domain-containing protein" evidence="2">
    <location>
        <begin position="24"/>
        <end position="316"/>
    </location>
</feature>
<reference evidence="4 5" key="1">
    <citation type="submission" date="2020-08" db="EMBL/GenBank/DDBJ databases">
        <title>Aphidius gifuensis genome sequencing and assembly.</title>
        <authorList>
            <person name="Du Z."/>
        </authorList>
    </citation>
    <scope>NUCLEOTIDE SEQUENCE [LARGE SCALE GENOMIC DNA]</scope>
    <source>
        <strain evidence="4">YNYX2018</strain>
        <tissue evidence="4">Adults</tissue>
    </source>
</reference>
<dbReference type="AlphaFoldDB" id="A0A835CSX0"/>